<comment type="caution">
    <text evidence="1">The sequence shown here is derived from an EMBL/GenBank/DDBJ whole genome shotgun (WGS) entry which is preliminary data.</text>
</comment>
<evidence type="ECO:0000313" key="2">
    <source>
        <dbReference type="Proteomes" id="UP001597340"/>
    </source>
</evidence>
<gene>
    <name evidence="1" type="ORF">ACFQ5D_20735</name>
</gene>
<keyword evidence="2" id="KW-1185">Reference proteome</keyword>
<proteinExistence type="predicted"/>
<evidence type="ECO:0000313" key="1">
    <source>
        <dbReference type="EMBL" id="MFD1463727.1"/>
    </source>
</evidence>
<dbReference type="RefSeq" id="WP_229524683.1">
    <property type="nucleotide sequence ID" value="NZ_JAFFQR010000064.1"/>
</dbReference>
<reference evidence="2" key="1">
    <citation type="journal article" date="2019" name="Int. J. Syst. Evol. Microbiol.">
        <title>The Global Catalogue of Microorganisms (GCM) 10K type strain sequencing project: providing services to taxonomists for standard genome sequencing and annotation.</title>
        <authorList>
            <consortium name="The Broad Institute Genomics Platform"/>
            <consortium name="The Broad Institute Genome Sequencing Center for Infectious Disease"/>
            <person name="Wu L."/>
            <person name="Ma J."/>
        </authorList>
    </citation>
    <scope>NUCLEOTIDE SEQUENCE [LARGE SCALE GENOMIC DNA]</scope>
    <source>
        <strain evidence="2">CCM 9147</strain>
    </source>
</reference>
<organism evidence="1 2">
    <name type="scientific">Paenibacillus farraposensis</name>
    <dbReference type="NCBI Taxonomy" id="2807095"/>
    <lineage>
        <taxon>Bacteria</taxon>
        <taxon>Bacillati</taxon>
        <taxon>Bacillota</taxon>
        <taxon>Bacilli</taxon>
        <taxon>Bacillales</taxon>
        <taxon>Paenibacillaceae</taxon>
        <taxon>Paenibacillus</taxon>
    </lineage>
</organism>
<sequence>MDKKKMLFELLVTIKHLDELESEVHNPRIGVSKDNVWSVIKEICNFQIEGSLNQKILEYVSETVAKIEMNHEDLYEHLIGYLLNSKIEIVEDF</sequence>
<evidence type="ECO:0008006" key="3">
    <source>
        <dbReference type="Google" id="ProtNLM"/>
    </source>
</evidence>
<name>A0ABW4DGD4_9BACL</name>
<dbReference type="Proteomes" id="UP001597340">
    <property type="component" value="Unassembled WGS sequence"/>
</dbReference>
<dbReference type="EMBL" id="JBHTNZ010000041">
    <property type="protein sequence ID" value="MFD1463727.1"/>
    <property type="molecule type" value="Genomic_DNA"/>
</dbReference>
<accession>A0ABW4DGD4</accession>
<protein>
    <recommendedName>
        <fullName evidence="3">PqqD family protein</fullName>
    </recommendedName>
</protein>